<dbReference type="STRING" id="200324.A0A2N5U9G5"/>
<keyword evidence="6 9" id="KW-1133">Transmembrane helix</keyword>
<feature type="transmembrane region" description="Helical" evidence="9">
    <location>
        <begin position="129"/>
        <end position="150"/>
    </location>
</feature>
<name>A0A2N5U9G5_9BASI</name>
<keyword evidence="4 9" id="KW-0812">Transmembrane</keyword>
<feature type="compositionally biased region" description="Polar residues" evidence="8">
    <location>
        <begin position="32"/>
        <end position="49"/>
    </location>
</feature>
<evidence type="ECO:0000256" key="3">
    <source>
        <dbReference type="ARBA" id="ARBA00020820"/>
    </source>
</evidence>
<dbReference type="Pfam" id="PF06417">
    <property type="entry name" value="EMC4"/>
    <property type="match status" value="1"/>
</dbReference>
<dbReference type="Proteomes" id="UP000235388">
    <property type="component" value="Unassembled WGS sequence"/>
</dbReference>
<evidence type="ECO:0000256" key="1">
    <source>
        <dbReference type="ARBA" id="ARBA00004477"/>
    </source>
</evidence>
<keyword evidence="5" id="KW-0256">Endoplasmic reticulum</keyword>
<evidence type="ECO:0000256" key="7">
    <source>
        <dbReference type="ARBA" id="ARBA00023136"/>
    </source>
</evidence>
<dbReference type="AlphaFoldDB" id="A0A2N5U9G5"/>
<evidence type="ECO:0000256" key="2">
    <source>
        <dbReference type="ARBA" id="ARBA00007715"/>
    </source>
</evidence>
<evidence type="ECO:0000256" key="6">
    <source>
        <dbReference type="ARBA" id="ARBA00022989"/>
    </source>
</evidence>
<evidence type="ECO:0000256" key="9">
    <source>
        <dbReference type="SAM" id="Phobius"/>
    </source>
</evidence>
<feature type="region of interest" description="Disordered" evidence="8">
    <location>
        <begin position="1"/>
        <end position="52"/>
    </location>
</feature>
<gene>
    <name evidence="10" type="ORF">PCANC_21701</name>
</gene>
<dbReference type="InterPro" id="IPR009445">
    <property type="entry name" value="TMEM85/Emc4"/>
</dbReference>
<organism evidence="10 11">
    <name type="scientific">Puccinia coronata f. sp. avenae</name>
    <dbReference type="NCBI Taxonomy" id="200324"/>
    <lineage>
        <taxon>Eukaryota</taxon>
        <taxon>Fungi</taxon>
        <taxon>Dikarya</taxon>
        <taxon>Basidiomycota</taxon>
        <taxon>Pucciniomycotina</taxon>
        <taxon>Pucciniomycetes</taxon>
        <taxon>Pucciniales</taxon>
        <taxon>Pucciniaceae</taxon>
        <taxon>Puccinia</taxon>
    </lineage>
</organism>
<sequence>MRCPSGIGDRGSGRRGLASGRGPPGHWPLSPPSHTLPQNSSMASPQAQDSLPFIDLRSRPSLGFDVPNPPLCQEDQSKISFKQSTQNLASRAPSAASRTRDEIELSRLRKKKAWDLALAPAKQVPMQAFMMWMSGSGVQIFSVMMVYMLIKGAISASISVNQAFLPFESTGASNPASSKLSSKPLKPASLVPQKLTFIACQSLLLLLGLWKVNGMGLLPTRLSDWIMYERRPSWALRQPTDSFTVFIT</sequence>
<dbReference type="EMBL" id="PGCJ01000278">
    <property type="protein sequence ID" value="PLW34385.1"/>
    <property type="molecule type" value="Genomic_DNA"/>
</dbReference>
<evidence type="ECO:0000256" key="4">
    <source>
        <dbReference type="ARBA" id="ARBA00022692"/>
    </source>
</evidence>
<protein>
    <recommendedName>
        <fullName evidence="3">ER membrane protein complex subunit 4</fullName>
    </recommendedName>
</protein>
<accession>A0A2N5U9G5</accession>
<evidence type="ECO:0000313" key="10">
    <source>
        <dbReference type="EMBL" id="PLW34385.1"/>
    </source>
</evidence>
<dbReference type="OrthoDB" id="2501861at2759"/>
<dbReference type="GO" id="GO:0005789">
    <property type="term" value="C:endoplasmic reticulum membrane"/>
    <property type="evidence" value="ECO:0007669"/>
    <property type="project" value="UniProtKB-SubCell"/>
</dbReference>
<evidence type="ECO:0000256" key="8">
    <source>
        <dbReference type="SAM" id="MobiDB-lite"/>
    </source>
</evidence>
<reference evidence="10 11" key="1">
    <citation type="submission" date="2017-11" db="EMBL/GenBank/DDBJ databases">
        <title>De novo assembly and phasing of dikaryotic genomes from two isolates of Puccinia coronata f. sp. avenae, the causal agent of oat crown rust.</title>
        <authorList>
            <person name="Miller M.E."/>
            <person name="Zhang Y."/>
            <person name="Omidvar V."/>
            <person name="Sperschneider J."/>
            <person name="Schwessinger B."/>
            <person name="Raley C."/>
            <person name="Palmer J.M."/>
            <person name="Garnica D."/>
            <person name="Upadhyaya N."/>
            <person name="Rathjen J."/>
            <person name="Taylor J.M."/>
            <person name="Park R.F."/>
            <person name="Dodds P.N."/>
            <person name="Hirsch C.D."/>
            <person name="Kianian S.F."/>
            <person name="Figueroa M."/>
        </authorList>
    </citation>
    <scope>NUCLEOTIDE SEQUENCE [LARGE SCALE GENOMIC DNA]</scope>
    <source>
        <strain evidence="10">12NC29</strain>
    </source>
</reference>
<comment type="similarity">
    <text evidence="2">Belongs to the EMC4 family.</text>
</comment>
<evidence type="ECO:0000313" key="11">
    <source>
        <dbReference type="Proteomes" id="UP000235388"/>
    </source>
</evidence>
<comment type="subcellular location">
    <subcellularLocation>
        <location evidence="1">Endoplasmic reticulum membrane</location>
        <topology evidence="1">Multi-pass membrane protein</topology>
    </subcellularLocation>
</comment>
<comment type="caution">
    <text evidence="10">The sequence shown here is derived from an EMBL/GenBank/DDBJ whole genome shotgun (WGS) entry which is preliminary data.</text>
</comment>
<keyword evidence="11" id="KW-1185">Reference proteome</keyword>
<keyword evidence="7 9" id="KW-0472">Membrane</keyword>
<evidence type="ECO:0000256" key="5">
    <source>
        <dbReference type="ARBA" id="ARBA00022824"/>
    </source>
</evidence>
<proteinExistence type="inferred from homology"/>
<dbReference type="PANTHER" id="PTHR19315">
    <property type="entry name" value="ER MEMBRANE PROTEIN COMPLEX SUBUNIT 4"/>
    <property type="match status" value="1"/>
</dbReference>